<evidence type="ECO:0000313" key="2">
    <source>
        <dbReference type="EMBL" id="KXT09022.1"/>
    </source>
</evidence>
<feature type="compositionally biased region" description="Low complexity" evidence="1">
    <location>
        <begin position="51"/>
        <end position="63"/>
    </location>
</feature>
<feature type="compositionally biased region" description="Polar residues" evidence="1">
    <location>
        <begin position="35"/>
        <end position="44"/>
    </location>
</feature>
<organism evidence="2 3">
    <name type="scientific">Pseudocercospora musae</name>
    <dbReference type="NCBI Taxonomy" id="113226"/>
    <lineage>
        <taxon>Eukaryota</taxon>
        <taxon>Fungi</taxon>
        <taxon>Dikarya</taxon>
        <taxon>Ascomycota</taxon>
        <taxon>Pezizomycotina</taxon>
        <taxon>Dothideomycetes</taxon>
        <taxon>Dothideomycetidae</taxon>
        <taxon>Mycosphaerellales</taxon>
        <taxon>Mycosphaerellaceae</taxon>
        <taxon>Pseudocercospora</taxon>
    </lineage>
</organism>
<dbReference type="Proteomes" id="UP000073492">
    <property type="component" value="Unassembled WGS sequence"/>
</dbReference>
<gene>
    <name evidence="2" type="ORF">AC579_10187</name>
</gene>
<dbReference type="EMBL" id="LFZO01000383">
    <property type="protein sequence ID" value="KXT09022.1"/>
    <property type="molecule type" value="Genomic_DNA"/>
</dbReference>
<proteinExistence type="predicted"/>
<evidence type="ECO:0000313" key="3">
    <source>
        <dbReference type="Proteomes" id="UP000073492"/>
    </source>
</evidence>
<dbReference type="AlphaFoldDB" id="A0A139I375"/>
<name>A0A139I375_9PEZI</name>
<sequence length="109" mass="12228">MDFYPQSGGSENRGFAKTEHVDKHHAQEPADPNQGPDTKSNPGSNEPGINVEVSSSGSEVEAVPQKLTVGERKYLKKSKTWHESRARYDLSRAEMEDTKNRARNLYPNQ</sequence>
<accession>A0A139I375</accession>
<dbReference type="OrthoDB" id="447314at2759"/>
<feature type="compositionally biased region" description="Basic and acidic residues" evidence="1">
    <location>
        <begin position="14"/>
        <end position="28"/>
    </location>
</feature>
<comment type="caution">
    <text evidence="2">The sequence shown here is derived from an EMBL/GenBank/DDBJ whole genome shotgun (WGS) entry which is preliminary data.</text>
</comment>
<feature type="region of interest" description="Disordered" evidence="1">
    <location>
        <begin position="1"/>
        <end position="64"/>
    </location>
</feature>
<protein>
    <submittedName>
        <fullName evidence="2">Uncharacterized protein</fullName>
    </submittedName>
</protein>
<reference evidence="2 3" key="1">
    <citation type="submission" date="2015-07" db="EMBL/GenBank/DDBJ databases">
        <title>Comparative genomics of the Sigatoka disease complex on banana suggests a link between parallel evolutionary changes in Pseudocercospora fijiensis and Pseudocercospora eumusae and increased virulence on the banana host.</title>
        <authorList>
            <person name="Chang T.-C."/>
            <person name="Salvucci A."/>
            <person name="Crous P.W."/>
            <person name="Stergiopoulos I."/>
        </authorList>
    </citation>
    <scope>NUCLEOTIDE SEQUENCE [LARGE SCALE GENOMIC DNA]</scope>
    <source>
        <strain evidence="2 3">CBS 116634</strain>
    </source>
</reference>
<keyword evidence="3" id="KW-1185">Reference proteome</keyword>
<evidence type="ECO:0000256" key="1">
    <source>
        <dbReference type="SAM" id="MobiDB-lite"/>
    </source>
</evidence>